<protein>
    <submittedName>
        <fullName evidence="2">Uncharacterized protein</fullName>
    </submittedName>
</protein>
<proteinExistence type="predicted"/>
<feature type="region of interest" description="Disordered" evidence="1">
    <location>
        <begin position="36"/>
        <end position="64"/>
    </location>
</feature>
<dbReference type="Proteomes" id="UP000004622">
    <property type="component" value="Unassembled WGS sequence"/>
</dbReference>
<comment type="caution">
    <text evidence="2">The sequence shown here is derived from an EMBL/GenBank/DDBJ whole genome shotgun (WGS) entry which is preliminary data.</text>
</comment>
<dbReference type="EMBL" id="AJXZ01000003">
    <property type="protein sequence ID" value="EIM77805.1"/>
    <property type="molecule type" value="Genomic_DNA"/>
</dbReference>
<dbReference type="AlphaFoldDB" id="I5C7K3"/>
<reference evidence="2 3" key="1">
    <citation type="journal article" date="2012" name="J. Bacteriol.">
        <title>Genome Sequence of Nitratireductor aquibiodomus Strain RA22.</title>
        <authorList>
            <person name="Singh A."/>
            <person name="Jangir P.K."/>
            <person name="Kumari C."/>
            <person name="Sharma R."/>
        </authorList>
    </citation>
    <scope>NUCLEOTIDE SEQUENCE [LARGE SCALE GENOMIC DNA]</scope>
    <source>
        <strain evidence="2 3">RA22</strain>
    </source>
</reference>
<name>I5C7K3_9HYPH</name>
<accession>I5C7K3</accession>
<sequence>MFGEMAFLHLDLASSAGGASPAHALHVNAKLPRGIEYGRAPGETPPLAGRHEENERIIAHGEAR</sequence>
<evidence type="ECO:0000256" key="1">
    <source>
        <dbReference type="SAM" id="MobiDB-lite"/>
    </source>
</evidence>
<organism evidence="2 3">
    <name type="scientific">Nitratireductor aquibiodomus RA22</name>
    <dbReference type="NCBI Taxonomy" id="1189611"/>
    <lineage>
        <taxon>Bacteria</taxon>
        <taxon>Pseudomonadati</taxon>
        <taxon>Pseudomonadota</taxon>
        <taxon>Alphaproteobacteria</taxon>
        <taxon>Hyphomicrobiales</taxon>
        <taxon>Phyllobacteriaceae</taxon>
        <taxon>Nitratireductor</taxon>
    </lineage>
</organism>
<feature type="compositionally biased region" description="Basic and acidic residues" evidence="1">
    <location>
        <begin position="49"/>
        <end position="64"/>
    </location>
</feature>
<evidence type="ECO:0000313" key="2">
    <source>
        <dbReference type="EMBL" id="EIM77805.1"/>
    </source>
</evidence>
<evidence type="ECO:0000313" key="3">
    <source>
        <dbReference type="Proteomes" id="UP000004622"/>
    </source>
</evidence>
<gene>
    <name evidence="2" type="ORF">A33O_01877</name>
</gene>